<sequence length="48" mass="5454">FSLSDVKTKRRIFNNNTERMTLSDDVDLETFVISKDDLSGTDIKAICT</sequence>
<evidence type="ECO:0000313" key="2">
    <source>
        <dbReference type="Proteomes" id="UP000789759"/>
    </source>
</evidence>
<evidence type="ECO:0000313" key="1">
    <source>
        <dbReference type="EMBL" id="CAG8800901.1"/>
    </source>
</evidence>
<proteinExistence type="predicted"/>
<protein>
    <submittedName>
        <fullName evidence="1">14292_t:CDS:1</fullName>
    </submittedName>
</protein>
<keyword evidence="2" id="KW-1185">Reference proteome</keyword>
<dbReference type="OrthoDB" id="9443236at2759"/>
<reference evidence="1" key="1">
    <citation type="submission" date="2021-06" db="EMBL/GenBank/DDBJ databases">
        <authorList>
            <person name="Kallberg Y."/>
            <person name="Tangrot J."/>
            <person name="Rosling A."/>
        </authorList>
    </citation>
    <scope>NUCLEOTIDE SEQUENCE</scope>
    <source>
        <strain evidence="1">FL966</strain>
    </source>
</reference>
<dbReference type="Gene3D" id="1.10.8.60">
    <property type="match status" value="1"/>
</dbReference>
<dbReference type="Proteomes" id="UP000789759">
    <property type="component" value="Unassembled WGS sequence"/>
</dbReference>
<accession>A0A9N9P9Z9</accession>
<dbReference type="AlphaFoldDB" id="A0A9N9P9Z9"/>
<comment type="caution">
    <text evidence="1">The sequence shown here is derived from an EMBL/GenBank/DDBJ whole genome shotgun (WGS) entry which is preliminary data.</text>
</comment>
<gene>
    <name evidence="1" type="ORF">CPELLU_LOCUS17709</name>
</gene>
<name>A0A9N9P9Z9_9GLOM</name>
<organism evidence="1 2">
    <name type="scientific">Cetraspora pellucida</name>
    <dbReference type="NCBI Taxonomy" id="1433469"/>
    <lineage>
        <taxon>Eukaryota</taxon>
        <taxon>Fungi</taxon>
        <taxon>Fungi incertae sedis</taxon>
        <taxon>Mucoromycota</taxon>
        <taxon>Glomeromycotina</taxon>
        <taxon>Glomeromycetes</taxon>
        <taxon>Diversisporales</taxon>
        <taxon>Gigasporaceae</taxon>
        <taxon>Cetraspora</taxon>
    </lineage>
</organism>
<feature type="non-terminal residue" evidence="1">
    <location>
        <position position="48"/>
    </location>
</feature>
<dbReference type="EMBL" id="CAJVQA010031191">
    <property type="protein sequence ID" value="CAG8800901.1"/>
    <property type="molecule type" value="Genomic_DNA"/>
</dbReference>